<dbReference type="CDD" id="cd00093">
    <property type="entry name" value="HTH_XRE"/>
    <property type="match status" value="1"/>
</dbReference>
<keyword evidence="3" id="KW-0804">Transcription</keyword>
<dbReference type="GO" id="GO:0003700">
    <property type="term" value="F:DNA-binding transcription factor activity"/>
    <property type="evidence" value="ECO:0007669"/>
    <property type="project" value="TreeGrafter"/>
</dbReference>
<proteinExistence type="predicted"/>
<dbReference type="InterPro" id="IPR010982">
    <property type="entry name" value="Lambda_DNA-bd_dom_sf"/>
</dbReference>
<gene>
    <name evidence="5" type="ORF">IAD41_02690</name>
</gene>
<dbReference type="PANTHER" id="PTHR46797">
    <property type="entry name" value="HTH-TYPE TRANSCRIPTIONAL REGULATOR"/>
    <property type="match status" value="1"/>
</dbReference>
<protein>
    <submittedName>
        <fullName evidence="5">Helix-turn-helix transcriptional regulator</fullName>
    </submittedName>
</protein>
<reference evidence="5" key="2">
    <citation type="journal article" date="2021" name="PeerJ">
        <title>Extensive microbial diversity within the chicken gut microbiome revealed by metagenomics and culture.</title>
        <authorList>
            <person name="Gilroy R."/>
            <person name="Ravi A."/>
            <person name="Getino M."/>
            <person name="Pursley I."/>
            <person name="Horton D.L."/>
            <person name="Alikhan N.F."/>
            <person name="Baker D."/>
            <person name="Gharbi K."/>
            <person name="Hall N."/>
            <person name="Watson M."/>
            <person name="Adriaenssens E.M."/>
            <person name="Foster-Nyarko E."/>
            <person name="Jarju S."/>
            <person name="Secka A."/>
            <person name="Antonio M."/>
            <person name="Oren A."/>
            <person name="Chaudhuri R.R."/>
            <person name="La Ragione R."/>
            <person name="Hildebrand F."/>
            <person name="Pallen M.J."/>
        </authorList>
    </citation>
    <scope>NUCLEOTIDE SEQUENCE</scope>
    <source>
        <strain evidence="5">CHK152-2994</strain>
    </source>
</reference>
<evidence type="ECO:0000313" key="5">
    <source>
        <dbReference type="EMBL" id="HIS82499.1"/>
    </source>
</evidence>
<name>A0A9D1FUT5_9BACT</name>
<dbReference type="AlphaFoldDB" id="A0A9D1FUT5"/>
<dbReference type="EMBL" id="DVJO01000057">
    <property type="protein sequence ID" value="HIS82499.1"/>
    <property type="molecule type" value="Genomic_DNA"/>
</dbReference>
<keyword evidence="1" id="KW-0805">Transcription regulation</keyword>
<dbReference type="GO" id="GO:0003677">
    <property type="term" value="F:DNA binding"/>
    <property type="evidence" value="ECO:0007669"/>
    <property type="project" value="UniProtKB-KW"/>
</dbReference>
<keyword evidence="2" id="KW-0238">DNA-binding</keyword>
<feature type="domain" description="HTH cro/C1-type" evidence="4">
    <location>
        <begin position="13"/>
        <end position="67"/>
    </location>
</feature>
<comment type="caution">
    <text evidence="5">The sequence shown here is derived from an EMBL/GenBank/DDBJ whole genome shotgun (WGS) entry which is preliminary data.</text>
</comment>
<reference evidence="5" key="1">
    <citation type="submission" date="2020-10" db="EMBL/GenBank/DDBJ databases">
        <authorList>
            <person name="Gilroy R."/>
        </authorList>
    </citation>
    <scope>NUCLEOTIDE SEQUENCE</scope>
    <source>
        <strain evidence="5">CHK152-2994</strain>
    </source>
</reference>
<dbReference type="PANTHER" id="PTHR46797:SF23">
    <property type="entry name" value="HTH-TYPE TRANSCRIPTIONAL REGULATOR SUTR"/>
    <property type="match status" value="1"/>
</dbReference>
<dbReference type="GO" id="GO:0005829">
    <property type="term" value="C:cytosol"/>
    <property type="evidence" value="ECO:0007669"/>
    <property type="project" value="TreeGrafter"/>
</dbReference>
<sequence length="72" mass="8341">MSSNVKLLFAEKLKSMRKERGLSQLELALRSNVDRTYIGRIESLERVPSLIILQKIADGLEIPLWQLLKFEN</sequence>
<dbReference type="InterPro" id="IPR050807">
    <property type="entry name" value="TransReg_Diox_bact_type"/>
</dbReference>
<dbReference type="Gene3D" id="1.10.260.40">
    <property type="entry name" value="lambda repressor-like DNA-binding domains"/>
    <property type="match status" value="1"/>
</dbReference>
<evidence type="ECO:0000256" key="2">
    <source>
        <dbReference type="ARBA" id="ARBA00023125"/>
    </source>
</evidence>
<dbReference type="SUPFAM" id="SSF47413">
    <property type="entry name" value="lambda repressor-like DNA-binding domains"/>
    <property type="match status" value="1"/>
</dbReference>
<dbReference type="InterPro" id="IPR001387">
    <property type="entry name" value="Cro/C1-type_HTH"/>
</dbReference>
<accession>A0A9D1FUT5</accession>
<evidence type="ECO:0000256" key="3">
    <source>
        <dbReference type="ARBA" id="ARBA00023163"/>
    </source>
</evidence>
<dbReference type="Proteomes" id="UP000824139">
    <property type="component" value="Unassembled WGS sequence"/>
</dbReference>
<dbReference type="PROSITE" id="PS50943">
    <property type="entry name" value="HTH_CROC1"/>
    <property type="match status" value="1"/>
</dbReference>
<organism evidence="5 6">
    <name type="scientific">Candidatus Scatenecus faecavium</name>
    <dbReference type="NCBI Taxonomy" id="2840915"/>
    <lineage>
        <taxon>Bacteria</taxon>
        <taxon>Candidatus Scatenecus</taxon>
    </lineage>
</organism>
<evidence type="ECO:0000313" key="6">
    <source>
        <dbReference type="Proteomes" id="UP000824139"/>
    </source>
</evidence>
<dbReference type="SMART" id="SM00530">
    <property type="entry name" value="HTH_XRE"/>
    <property type="match status" value="1"/>
</dbReference>
<dbReference type="Pfam" id="PF01381">
    <property type="entry name" value="HTH_3"/>
    <property type="match status" value="1"/>
</dbReference>
<evidence type="ECO:0000256" key="1">
    <source>
        <dbReference type="ARBA" id="ARBA00023015"/>
    </source>
</evidence>
<evidence type="ECO:0000259" key="4">
    <source>
        <dbReference type="PROSITE" id="PS50943"/>
    </source>
</evidence>